<gene>
    <name evidence="2" type="ORF">PYCCODRAFT_1046891</name>
</gene>
<accession>A0A1Y2I9Y5</accession>
<sequence length="110" mass="12440">MMPRVYMDSMIMNMMPPVDTNWMAKDRNALRTHRSSVFEWRATVGEPRVSIIAVDASGREDRPDVLHMMGVHNTCERIRPSLSLAIALMLIPLALSWKVSLFGSALESSH</sequence>
<protein>
    <submittedName>
        <fullName evidence="2">Uncharacterized protein</fullName>
    </submittedName>
</protein>
<evidence type="ECO:0000313" key="3">
    <source>
        <dbReference type="Proteomes" id="UP000193067"/>
    </source>
</evidence>
<evidence type="ECO:0000313" key="2">
    <source>
        <dbReference type="EMBL" id="OSC97927.1"/>
    </source>
</evidence>
<dbReference type="Proteomes" id="UP000193067">
    <property type="component" value="Unassembled WGS sequence"/>
</dbReference>
<keyword evidence="1" id="KW-0472">Membrane</keyword>
<name>A0A1Y2I9Y5_TRAC3</name>
<feature type="transmembrane region" description="Helical" evidence="1">
    <location>
        <begin position="82"/>
        <end position="106"/>
    </location>
</feature>
<keyword evidence="1" id="KW-0812">Transmembrane</keyword>
<dbReference type="AlphaFoldDB" id="A0A1Y2I9Y5"/>
<evidence type="ECO:0000256" key="1">
    <source>
        <dbReference type="SAM" id="Phobius"/>
    </source>
</evidence>
<keyword evidence="3" id="KW-1185">Reference proteome</keyword>
<organism evidence="2 3">
    <name type="scientific">Trametes coccinea (strain BRFM310)</name>
    <name type="common">Pycnoporus coccineus</name>
    <dbReference type="NCBI Taxonomy" id="1353009"/>
    <lineage>
        <taxon>Eukaryota</taxon>
        <taxon>Fungi</taxon>
        <taxon>Dikarya</taxon>
        <taxon>Basidiomycota</taxon>
        <taxon>Agaricomycotina</taxon>
        <taxon>Agaricomycetes</taxon>
        <taxon>Polyporales</taxon>
        <taxon>Polyporaceae</taxon>
        <taxon>Trametes</taxon>
    </lineage>
</organism>
<reference evidence="2 3" key="1">
    <citation type="journal article" date="2015" name="Biotechnol. Biofuels">
        <title>Enhanced degradation of softwood versus hardwood by the white-rot fungus Pycnoporus coccineus.</title>
        <authorList>
            <person name="Couturier M."/>
            <person name="Navarro D."/>
            <person name="Chevret D."/>
            <person name="Henrissat B."/>
            <person name="Piumi F."/>
            <person name="Ruiz-Duenas F.J."/>
            <person name="Martinez A.T."/>
            <person name="Grigoriev I.V."/>
            <person name="Riley R."/>
            <person name="Lipzen A."/>
            <person name="Berrin J.G."/>
            <person name="Master E.R."/>
            <person name="Rosso M.N."/>
        </authorList>
    </citation>
    <scope>NUCLEOTIDE SEQUENCE [LARGE SCALE GENOMIC DNA]</scope>
    <source>
        <strain evidence="2 3">BRFM310</strain>
    </source>
</reference>
<keyword evidence="1" id="KW-1133">Transmembrane helix</keyword>
<dbReference type="EMBL" id="KZ084144">
    <property type="protein sequence ID" value="OSC97927.1"/>
    <property type="molecule type" value="Genomic_DNA"/>
</dbReference>
<proteinExistence type="predicted"/>